<dbReference type="GO" id="GO:0004034">
    <property type="term" value="F:aldose 1-epimerase activity"/>
    <property type="evidence" value="ECO:0007669"/>
    <property type="project" value="UniProtKB-EC"/>
</dbReference>
<dbReference type="Pfam" id="PF01263">
    <property type="entry name" value="Aldose_epim"/>
    <property type="match status" value="1"/>
</dbReference>
<dbReference type="SUPFAM" id="SSF74650">
    <property type="entry name" value="Galactose mutarotase-like"/>
    <property type="match status" value="1"/>
</dbReference>
<comment type="caution">
    <text evidence="2">The sequence shown here is derived from an EMBL/GenBank/DDBJ whole genome shotgun (WGS) entry which is preliminary data.</text>
</comment>
<dbReference type="InterPro" id="IPR014718">
    <property type="entry name" value="GH-type_carb-bd"/>
</dbReference>
<reference evidence="1 4" key="2">
    <citation type="submission" date="2020-07" db="EMBL/GenBank/DDBJ databases">
        <title>Sequencing the genomes of 1000 actinobacteria strains.</title>
        <authorList>
            <person name="Klenk H.-P."/>
        </authorList>
    </citation>
    <scope>NUCLEOTIDE SEQUENCE [LARGE SCALE GENOMIC DNA]</scope>
    <source>
        <strain evidence="1 4">DSM 23870</strain>
    </source>
</reference>
<protein>
    <submittedName>
        <fullName evidence="1">Aldose 1-epimerase</fullName>
        <ecNumber evidence="1">5.1.3.3</ecNumber>
    </submittedName>
    <submittedName>
        <fullName evidence="2">Aldose epimerase</fullName>
    </submittedName>
</protein>
<dbReference type="AlphaFoldDB" id="A0A4Q2MBH1"/>
<dbReference type="Proteomes" id="UP000581087">
    <property type="component" value="Unassembled WGS sequence"/>
</dbReference>
<dbReference type="Gene3D" id="2.70.98.10">
    <property type="match status" value="1"/>
</dbReference>
<gene>
    <name evidence="1" type="ORF">BJ972_001282</name>
    <name evidence="2" type="ORF">ESP50_05750</name>
</gene>
<reference evidence="2 3" key="1">
    <citation type="submission" date="2019-01" db="EMBL/GenBank/DDBJ databases">
        <title>Agromyces.</title>
        <authorList>
            <person name="Li J."/>
        </authorList>
    </citation>
    <scope>NUCLEOTIDE SEQUENCE [LARGE SCALE GENOMIC DNA]</scope>
    <source>
        <strain evidence="2 3">DSM 23870</strain>
    </source>
</reference>
<evidence type="ECO:0000313" key="4">
    <source>
        <dbReference type="Proteomes" id="UP000581087"/>
    </source>
</evidence>
<dbReference type="InterPro" id="IPR008183">
    <property type="entry name" value="Aldose_1/G6P_1-epimerase"/>
</dbReference>
<dbReference type="InterPro" id="IPR011013">
    <property type="entry name" value="Gal_mutarotase_sf_dom"/>
</dbReference>
<dbReference type="EMBL" id="SDPM01000002">
    <property type="protein sequence ID" value="RXZ87421.1"/>
    <property type="molecule type" value="Genomic_DNA"/>
</dbReference>
<proteinExistence type="predicted"/>
<evidence type="ECO:0000313" key="2">
    <source>
        <dbReference type="EMBL" id="RXZ87421.1"/>
    </source>
</evidence>
<dbReference type="EC" id="5.1.3.3" evidence="1"/>
<accession>A0A4Q2MBH1</accession>
<keyword evidence="1" id="KW-0413">Isomerase</keyword>
<dbReference type="InterPro" id="IPR037480">
    <property type="entry name" value="YihR-like"/>
</dbReference>
<name>A0A4Q2MBH1_9MICO</name>
<organism evidence="2 3">
    <name type="scientific">Agromyces atrinae</name>
    <dbReference type="NCBI Taxonomy" id="592376"/>
    <lineage>
        <taxon>Bacteria</taxon>
        <taxon>Bacillati</taxon>
        <taxon>Actinomycetota</taxon>
        <taxon>Actinomycetes</taxon>
        <taxon>Micrococcales</taxon>
        <taxon>Microbacteriaceae</taxon>
        <taxon>Agromyces</taxon>
    </lineage>
</organism>
<dbReference type="CDD" id="cd09022">
    <property type="entry name" value="Aldose_epim_Ec_YihR"/>
    <property type="match status" value="1"/>
</dbReference>
<dbReference type="EMBL" id="JACCBI010000001">
    <property type="protein sequence ID" value="NYD66763.1"/>
    <property type="molecule type" value="Genomic_DNA"/>
</dbReference>
<dbReference type="Proteomes" id="UP000292686">
    <property type="component" value="Unassembled WGS sequence"/>
</dbReference>
<evidence type="ECO:0000313" key="1">
    <source>
        <dbReference type="EMBL" id="NYD66763.1"/>
    </source>
</evidence>
<sequence>MNHPTGEQFELRTATASGELRAVITAVAAGIRHLSIDEVDLVPGFADDQRPPQGSGIVLVPWPNRIRDGRWQHDGATQQLALTEPALGNAIHGLLRYTAYTAIAREADSVTLAATVYPQPGYPFLLDTAVHYELVSDGLEVSHYIENVGDDTAPVAIGAHPYLSIGDVPTADLTLRVGAASRFELDERKLPIAEVPVDGTPYDLRDGARVGDLTLDDAWGEVTIEDGTSRHSLTAPDGRSVAIEADDRFGYVQVFTSRAYPGHELAVAIEPMTAPADAFNSERGLVRLAPGERLEVKWAIRFDGFAPA</sequence>
<dbReference type="GO" id="GO:0030246">
    <property type="term" value="F:carbohydrate binding"/>
    <property type="evidence" value="ECO:0007669"/>
    <property type="project" value="InterPro"/>
</dbReference>
<evidence type="ECO:0000313" key="3">
    <source>
        <dbReference type="Proteomes" id="UP000292686"/>
    </source>
</evidence>
<dbReference type="GO" id="GO:0005975">
    <property type="term" value="P:carbohydrate metabolic process"/>
    <property type="evidence" value="ECO:0007669"/>
    <property type="project" value="InterPro"/>
</dbReference>
<keyword evidence="3" id="KW-1185">Reference proteome</keyword>
<dbReference type="OrthoDB" id="4739604at2"/>
<dbReference type="RefSeq" id="WP_129173013.1">
    <property type="nucleotide sequence ID" value="NZ_JACCBI010000001.1"/>
</dbReference>